<feature type="region of interest" description="Disordered" evidence="1">
    <location>
        <begin position="337"/>
        <end position="450"/>
    </location>
</feature>
<dbReference type="Proteomes" id="UP000002226">
    <property type="component" value="Unassembled WGS sequence"/>
</dbReference>
<feature type="region of interest" description="Disordered" evidence="1">
    <location>
        <begin position="188"/>
        <end position="218"/>
    </location>
</feature>
<reference evidence="2" key="1">
    <citation type="submission" date="2007-03" db="EMBL/GenBank/DDBJ databases">
        <authorList>
            <person name="Paulsen I."/>
        </authorList>
    </citation>
    <scope>NUCLEOTIDE SEQUENCE</scope>
    <source>
        <strain evidence="2">VEG</strain>
    </source>
</reference>
<sequence length="525" mass="58956">DARAAASVGAGGSRFGAVLQVPRVPKSLGLPGRGRRRLAGSRDQSRGNVASAASLTRGLPPRLRPALAGSPRTFGCTYTSRVAALRPRPPQNLPGGAAATTARGQWRRRAGAGDSVSRRRRASETPLRHCVEERQHGATRQAGTPRRLHWRRHSVSAEALRRGGGWPRHPGISAREELAPELAFYSNEVHTSRRARPQQAAPLRPARARPRASETVASDLSRQFASGLFRQRAAAFAAGESGENSGGLASSRSGSGRRHRPLDRNKQLLRRRDAQTPARCGATQAESPAEPVLRRDRIRQSPPELLPRARRSVRGLLDAHGQSTHAAVCRRPQRCSRLPLHSGAGTCRQRKKKKRGGKGEREEEAQEKRQGERTRCGRDRGEGENERRRKKREESEEARARAEAEEERGESAEEAGEKGRRKERRREDARKRNRGRKRRRSRTRTTGVRTGLVPIFARERLGGFDWHDVCTAHARRPRRSGRGLLSSCLRRNRRRSREVHLKRKADRKKSNRKTWERQRRERAVQ</sequence>
<dbReference type="EMBL" id="AAYL02000124">
    <property type="protein sequence ID" value="ESS32870.1"/>
    <property type="molecule type" value="Genomic_DNA"/>
</dbReference>
<feature type="compositionally biased region" description="Low complexity" evidence="1">
    <location>
        <begin position="95"/>
        <end position="104"/>
    </location>
</feature>
<dbReference type="OMA" id="CRCEREG"/>
<organism evidence="2 3">
    <name type="scientific">Toxoplasma gondii (strain ATCC 50861 / VEG)</name>
    <dbReference type="NCBI Taxonomy" id="432359"/>
    <lineage>
        <taxon>Eukaryota</taxon>
        <taxon>Sar</taxon>
        <taxon>Alveolata</taxon>
        <taxon>Apicomplexa</taxon>
        <taxon>Conoidasida</taxon>
        <taxon>Coccidia</taxon>
        <taxon>Eucoccidiorida</taxon>
        <taxon>Eimeriorina</taxon>
        <taxon>Sarcocystidae</taxon>
        <taxon>Toxoplasma</taxon>
    </lineage>
</organism>
<name>V5BBK1_TOXGV</name>
<dbReference type="AlphaFoldDB" id="V5BBK1"/>
<protein>
    <submittedName>
        <fullName evidence="2">Aldo/keto reductase family oxidoreductase</fullName>
        <ecNumber evidence="2">1.1.1.21</ecNumber>
    </submittedName>
</protein>
<gene>
    <name evidence="2" type="ORF">TGVEG_281620</name>
</gene>
<feature type="region of interest" description="Disordered" evidence="1">
    <location>
        <begin position="86"/>
        <end position="128"/>
    </location>
</feature>
<feature type="compositionally biased region" description="Basic residues" evidence="1">
    <location>
        <begin position="431"/>
        <end position="443"/>
    </location>
</feature>
<feature type="compositionally biased region" description="Basic and acidic residues" evidence="1">
    <location>
        <begin position="513"/>
        <end position="525"/>
    </location>
</feature>
<feature type="compositionally biased region" description="Basic and acidic residues" evidence="1">
    <location>
        <begin position="357"/>
        <end position="430"/>
    </location>
</feature>
<evidence type="ECO:0000313" key="2">
    <source>
        <dbReference type="EMBL" id="ESS32870.1"/>
    </source>
</evidence>
<evidence type="ECO:0000313" key="3">
    <source>
        <dbReference type="Proteomes" id="UP000002226"/>
    </source>
</evidence>
<feature type="non-terminal residue" evidence="2">
    <location>
        <position position="1"/>
    </location>
</feature>
<dbReference type="GO" id="GO:0016491">
    <property type="term" value="F:oxidoreductase activity"/>
    <property type="evidence" value="ECO:0007669"/>
    <property type="project" value="UniProtKB-KW"/>
</dbReference>
<feature type="region of interest" description="Disordered" evidence="1">
    <location>
        <begin position="25"/>
        <end position="70"/>
    </location>
</feature>
<accession>V5BBK1</accession>
<feature type="region of interest" description="Disordered" evidence="1">
    <location>
        <begin position="237"/>
        <end position="308"/>
    </location>
</feature>
<dbReference type="EC" id="1.1.1.21" evidence="2"/>
<comment type="caution">
    <text evidence="2">The sequence shown here is derived from an EMBL/GenBank/DDBJ whole genome shotgun (WGS) entry which is preliminary data.</text>
</comment>
<evidence type="ECO:0000256" key="1">
    <source>
        <dbReference type="SAM" id="MobiDB-lite"/>
    </source>
</evidence>
<dbReference type="VEuPathDB" id="ToxoDB:TGVEG_281620"/>
<keyword evidence="2" id="KW-0560">Oxidoreductase</keyword>
<feature type="compositionally biased region" description="Basic and acidic residues" evidence="1">
    <location>
        <begin position="262"/>
        <end position="274"/>
    </location>
</feature>
<keyword evidence="3" id="KW-1185">Reference proteome</keyword>
<feature type="compositionally biased region" description="Basic residues" evidence="1">
    <location>
        <begin position="490"/>
        <end position="512"/>
    </location>
</feature>
<proteinExistence type="predicted"/>
<feature type="region of interest" description="Disordered" evidence="1">
    <location>
        <begin position="485"/>
        <end position="525"/>
    </location>
</feature>